<dbReference type="AlphaFoldDB" id="A0A291B8F8"/>
<evidence type="ECO:0000313" key="1">
    <source>
        <dbReference type="EMBL" id="ATF09257.1"/>
    </source>
</evidence>
<dbReference type="EMBL" id="CP020660">
    <property type="protein sequence ID" value="ATF09257.1"/>
    <property type="molecule type" value="Genomic_DNA"/>
</dbReference>
<name>A0A291B8F8_9GAMM</name>
<organism evidence="1 2">
    <name type="scientific">Candidatus Enterovibrio altilux</name>
    <dbReference type="NCBI Taxonomy" id="1927128"/>
    <lineage>
        <taxon>Bacteria</taxon>
        <taxon>Pseudomonadati</taxon>
        <taxon>Pseudomonadota</taxon>
        <taxon>Gammaproteobacteria</taxon>
        <taxon>Vibrionales</taxon>
        <taxon>Vibrionaceae</taxon>
        <taxon>Enterovibrio</taxon>
    </lineage>
</organism>
<accession>A0A291B8F8</accession>
<sequence length="41" mass="4414">MALIENGESGLVTFSIDINMHEIIAAESSTSNMTNDANDTR</sequence>
<evidence type="ECO:0000313" key="2">
    <source>
        <dbReference type="Proteomes" id="UP000218160"/>
    </source>
</evidence>
<reference evidence="2" key="1">
    <citation type="submission" date="2017-04" db="EMBL/GenBank/DDBJ databases">
        <title>Genome evolution of the luminous symbionts of deep sea anglerfish.</title>
        <authorList>
            <person name="Hendry T.A."/>
        </authorList>
    </citation>
    <scope>NUCLEOTIDE SEQUENCE [LARGE SCALE GENOMIC DNA]</scope>
</reference>
<keyword evidence="2" id="KW-1185">Reference proteome</keyword>
<proteinExistence type="predicted"/>
<gene>
    <name evidence="1" type="ORF">BTN50_0743</name>
</gene>
<protein>
    <submittedName>
        <fullName evidence="1">Uncharacterized protein</fullName>
    </submittedName>
</protein>
<dbReference type="KEGG" id="elux:BTN50_0743"/>
<dbReference type="Proteomes" id="UP000218160">
    <property type="component" value="Chromosome 1"/>
</dbReference>